<protein>
    <recommendedName>
        <fullName evidence="4">Lipoprotein</fullName>
    </recommendedName>
</protein>
<organism evidence="2 3">
    <name type="scientific">Hyalangium rubrum</name>
    <dbReference type="NCBI Taxonomy" id="3103134"/>
    <lineage>
        <taxon>Bacteria</taxon>
        <taxon>Pseudomonadati</taxon>
        <taxon>Myxococcota</taxon>
        <taxon>Myxococcia</taxon>
        <taxon>Myxococcales</taxon>
        <taxon>Cystobacterineae</taxon>
        <taxon>Archangiaceae</taxon>
        <taxon>Hyalangium</taxon>
    </lineage>
</organism>
<dbReference type="PROSITE" id="PS51257">
    <property type="entry name" value="PROKAR_LIPOPROTEIN"/>
    <property type="match status" value="1"/>
</dbReference>
<keyword evidence="3" id="KW-1185">Reference proteome</keyword>
<feature type="compositionally biased region" description="Polar residues" evidence="1">
    <location>
        <begin position="29"/>
        <end position="43"/>
    </location>
</feature>
<accession>A0ABU5H298</accession>
<dbReference type="Proteomes" id="UP001291309">
    <property type="component" value="Unassembled WGS sequence"/>
</dbReference>
<dbReference type="EMBL" id="JAXIVS010000004">
    <property type="protein sequence ID" value="MDY7227554.1"/>
    <property type="molecule type" value="Genomic_DNA"/>
</dbReference>
<evidence type="ECO:0000313" key="3">
    <source>
        <dbReference type="Proteomes" id="UP001291309"/>
    </source>
</evidence>
<dbReference type="RefSeq" id="WP_321546275.1">
    <property type="nucleotide sequence ID" value="NZ_JAXIVS010000004.1"/>
</dbReference>
<comment type="caution">
    <text evidence="2">The sequence shown here is derived from an EMBL/GenBank/DDBJ whole genome shotgun (WGS) entry which is preliminary data.</text>
</comment>
<feature type="region of interest" description="Disordered" evidence="1">
    <location>
        <begin position="24"/>
        <end position="143"/>
    </location>
</feature>
<name>A0ABU5H298_9BACT</name>
<gene>
    <name evidence="2" type="ORF">SYV04_14170</name>
</gene>
<proteinExistence type="predicted"/>
<evidence type="ECO:0008006" key="4">
    <source>
        <dbReference type="Google" id="ProtNLM"/>
    </source>
</evidence>
<evidence type="ECO:0000256" key="1">
    <source>
        <dbReference type="SAM" id="MobiDB-lite"/>
    </source>
</evidence>
<sequence length="143" mass="14609">MKGLLRGMVAVGLLAGGVLGVGCGDMGQSEGSNTQTPINQANKSPAAEASRPAGAQLPQAPGDTEDTWRERPGHSQTPKLFSEDLPGQEREVSMGGGTAAPAQQEPPVSPAYGGSGTTELPREELGLGLADSYQGAATPRQER</sequence>
<reference evidence="2 3" key="1">
    <citation type="submission" date="2023-12" db="EMBL/GenBank/DDBJ databases">
        <title>the genome sequence of Hyalangium sp. s54d21.</title>
        <authorList>
            <person name="Zhang X."/>
        </authorList>
    </citation>
    <scope>NUCLEOTIDE SEQUENCE [LARGE SCALE GENOMIC DNA]</scope>
    <source>
        <strain evidence="3">s54d21</strain>
    </source>
</reference>
<evidence type="ECO:0000313" key="2">
    <source>
        <dbReference type="EMBL" id="MDY7227554.1"/>
    </source>
</evidence>